<protein>
    <recommendedName>
        <fullName evidence="4">Secreted protein</fullName>
    </recommendedName>
</protein>
<name>A0ABS4V489_9ACTN</name>
<keyword evidence="3" id="KW-1185">Reference proteome</keyword>
<comment type="caution">
    <text evidence="2">The sequence shown here is derived from an EMBL/GenBank/DDBJ whole genome shotgun (WGS) entry which is preliminary data.</text>
</comment>
<dbReference type="EMBL" id="JAGINS010000001">
    <property type="protein sequence ID" value="MBP2358701.1"/>
    <property type="molecule type" value="Genomic_DNA"/>
</dbReference>
<feature type="transmembrane region" description="Helical" evidence="1">
    <location>
        <begin position="12"/>
        <end position="32"/>
    </location>
</feature>
<keyword evidence="1" id="KW-0472">Membrane</keyword>
<evidence type="ECO:0000256" key="1">
    <source>
        <dbReference type="SAM" id="Phobius"/>
    </source>
</evidence>
<dbReference type="RefSeq" id="WP_124281042.1">
    <property type="nucleotide sequence ID" value="NZ_BMWJ01000024.1"/>
</dbReference>
<organism evidence="2 3">
    <name type="scientific">Streptomyces clavifer</name>
    <dbReference type="NCBI Taxonomy" id="68188"/>
    <lineage>
        <taxon>Bacteria</taxon>
        <taxon>Bacillati</taxon>
        <taxon>Actinomycetota</taxon>
        <taxon>Actinomycetes</taxon>
        <taxon>Kitasatosporales</taxon>
        <taxon>Streptomycetaceae</taxon>
        <taxon>Streptomyces</taxon>
    </lineage>
</organism>
<keyword evidence="1" id="KW-0812">Transmembrane</keyword>
<accession>A0ABS4V489</accession>
<dbReference type="Proteomes" id="UP001519311">
    <property type="component" value="Unassembled WGS sequence"/>
</dbReference>
<gene>
    <name evidence="2" type="ORF">JOF59_001101</name>
</gene>
<reference evidence="2 3" key="1">
    <citation type="submission" date="2021-03" db="EMBL/GenBank/DDBJ databases">
        <title>Sequencing the genomes of 1000 actinobacteria strains.</title>
        <authorList>
            <person name="Klenk H.-P."/>
        </authorList>
    </citation>
    <scope>NUCLEOTIDE SEQUENCE [LARGE SCALE GENOMIC DNA]</scope>
    <source>
        <strain evidence="2 3">DSM 40843</strain>
    </source>
</reference>
<evidence type="ECO:0000313" key="2">
    <source>
        <dbReference type="EMBL" id="MBP2358701.1"/>
    </source>
</evidence>
<evidence type="ECO:0008006" key="4">
    <source>
        <dbReference type="Google" id="ProtNLM"/>
    </source>
</evidence>
<evidence type="ECO:0000313" key="3">
    <source>
        <dbReference type="Proteomes" id="UP001519311"/>
    </source>
</evidence>
<keyword evidence="1" id="KW-1133">Transmembrane helix</keyword>
<sequence>MTQGKGHRALRWKWIAPVLALGVVLAAVHVWLNTNLAAADEVCGGLVSTARADSVLSGGGRISDGNGLDARPGDELEFSCTVEAPSFPSGAGAGHIRISGTHERGDFAFTDGRWPSPATASFFSGPATGGVGKDHGWVLLPADCADTAPRIIEGYAPQGSDPTALARLLTDVANRAAQRAGCATDRPLTVPGALQAAPAPRTVPDDAVCGIKGLAFPGSAAERETAHQTVQERNGPVWACEVSGHATFVVTQEPRVLEAIASSPGFGEQPGLAGLRVSGFDQRHVVADCSGTPTYFSMELGPAYTASLESPGTPPAKAVFADFVTSVGKSHGCSTTTP</sequence>
<proteinExistence type="predicted"/>